<dbReference type="Gene3D" id="3.30.70.270">
    <property type="match status" value="1"/>
</dbReference>
<dbReference type="InterPro" id="IPR043128">
    <property type="entry name" value="Rev_trsase/Diguanyl_cyclase"/>
</dbReference>
<dbReference type="InterPro" id="IPR000160">
    <property type="entry name" value="GGDEF_dom"/>
</dbReference>
<dbReference type="FunFam" id="3.30.70.270:FF:000001">
    <property type="entry name" value="Diguanylate cyclase domain protein"/>
    <property type="match status" value="1"/>
</dbReference>
<dbReference type="Proteomes" id="UP000243053">
    <property type="component" value="Unassembled WGS sequence"/>
</dbReference>
<evidence type="ECO:0000313" key="7">
    <source>
        <dbReference type="Proteomes" id="UP000243053"/>
    </source>
</evidence>
<dbReference type="PANTHER" id="PTHR45138:SF9">
    <property type="entry name" value="DIGUANYLATE CYCLASE DGCM-RELATED"/>
    <property type="match status" value="1"/>
</dbReference>
<dbReference type="PANTHER" id="PTHR45138">
    <property type="entry name" value="REGULATORY COMPONENTS OF SENSORY TRANSDUCTION SYSTEM"/>
    <property type="match status" value="1"/>
</dbReference>
<evidence type="ECO:0000256" key="4">
    <source>
        <dbReference type="SAM" id="Coils"/>
    </source>
</evidence>
<dbReference type="GO" id="GO:0052621">
    <property type="term" value="F:diguanylate cyclase activity"/>
    <property type="evidence" value="ECO:0007669"/>
    <property type="project" value="UniProtKB-EC"/>
</dbReference>
<proteinExistence type="predicted"/>
<comment type="caution">
    <text evidence="6">The sequence shown here is derived from an EMBL/GenBank/DDBJ whole genome shotgun (WGS) entry which is preliminary data.</text>
</comment>
<protein>
    <recommendedName>
        <fullName evidence="2">diguanylate cyclase</fullName>
        <ecNumber evidence="2">2.7.7.65</ecNumber>
    </recommendedName>
</protein>
<dbReference type="PROSITE" id="PS50887">
    <property type="entry name" value="GGDEF"/>
    <property type="match status" value="1"/>
</dbReference>
<dbReference type="SMART" id="SM00267">
    <property type="entry name" value="GGDEF"/>
    <property type="match status" value="1"/>
</dbReference>
<keyword evidence="4" id="KW-0175">Coiled coil</keyword>
<comment type="catalytic activity">
    <reaction evidence="3">
        <text>2 GTP = 3',3'-c-di-GMP + 2 diphosphate</text>
        <dbReference type="Rhea" id="RHEA:24898"/>
        <dbReference type="ChEBI" id="CHEBI:33019"/>
        <dbReference type="ChEBI" id="CHEBI:37565"/>
        <dbReference type="ChEBI" id="CHEBI:58805"/>
        <dbReference type="EC" id="2.7.7.65"/>
    </reaction>
</comment>
<organism evidence="6 7">
    <name type="scientific">Colwellia psychrerythraea</name>
    <name type="common">Vibrio psychroerythus</name>
    <dbReference type="NCBI Taxonomy" id="28229"/>
    <lineage>
        <taxon>Bacteria</taxon>
        <taxon>Pseudomonadati</taxon>
        <taxon>Pseudomonadota</taxon>
        <taxon>Gammaproteobacteria</taxon>
        <taxon>Alteromonadales</taxon>
        <taxon>Colwelliaceae</taxon>
        <taxon>Colwellia</taxon>
    </lineage>
</organism>
<feature type="coiled-coil region" evidence="4">
    <location>
        <begin position="322"/>
        <end position="349"/>
    </location>
</feature>
<dbReference type="AlphaFoldDB" id="A0A1Y5EEJ3"/>
<dbReference type="Pfam" id="PF00990">
    <property type="entry name" value="GGDEF"/>
    <property type="match status" value="1"/>
</dbReference>
<dbReference type="EC" id="2.7.7.65" evidence="2"/>
<comment type="cofactor">
    <cofactor evidence="1">
        <name>Mg(2+)</name>
        <dbReference type="ChEBI" id="CHEBI:18420"/>
    </cofactor>
</comment>
<accession>A0A1Y5EEJ3</accession>
<name>A0A1Y5EEJ3_COLPS</name>
<reference evidence="7" key="1">
    <citation type="journal article" date="2017" name="Proc. Natl. Acad. Sci. U.S.A.">
        <title>Simulation of Deepwater Horizon oil plume reveals substrate specialization within a complex community of hydrocarbon degraders.</title>
        <authorList>
            <person name="Hu P."/>
            <person name="Dubinsky E.A."/>
            <person name="Probst A.J."/>
            <person name="Wang J."/>
            <person name="Sieber C.M.K."/>
            <person name="Tom L.M."/>
            <person name="Gardinali P."/>
            <person name="Banfield J.F."/>
            <person name="Atlas R.M."/>
            <person name="Andersen G.L."/>
        </authorList>
    </citation>
    <scope>NUCLEOTIDE SEQUENCE [LARGE SCALE GENOMIC DNA]</scope>
</reference>
<dbReference type="NCBIfam" id="TIGR00254">
    <property type="entry name" value="GGDEF"/>
    <property type="match status" value="1"/>
</dbReference>
<feature type="domain" description="GGDEF" evidence="5">
    <location>
        <begin position="380"/>
        <end position="515"/>
    </location>
</feature>
<gene>
    <name evidence="6" type="ORF">A9Q75_08340</name>
</gene>
<evidence type="ECO:0000256" key="2">
    <source>
        <dbReference type="ARBA" id="ARBA00012528"/>
    </source>
</evidence>
<dbReference type="InterPro" id="IPR029787">
    <property type="entry name" value="Nucleotide_cyclase"/>
</dbReference>
<dbReference type="EMBL" id="MAAF01000053">
    <property type="protein sequence ID" value="OUR81123.1"/>
    <property type="molecule type" value="Genomic_DNA"/>
</dbReference>
<evidence type="ECO:0000256" key="3">
    <source>
        <dbReference type="ARBA" id="ARBA00034247"/>
    </source>
</evidence>
<sequence length="523" mass="58457">MNLDLNLLNKINIELKRALGHFVDSMPNSGPLTNQVEGIEEALKSNDTVFTFASLVEQYAKMKQSLDELEREDNIRDLNALKSLMQESAGKSLSTSQAEKITEILSEINLEQPAHTIMVAVGRALEYFANELSELRESSKVIVSNKEIATEETDVVASDVFLASKRLIKEVVAISKQLTQTYPNDKFISSVLHDATQIPTGKGSFFKSVDLLERSTKYLALLIQQERCSAEEMLNDIHANLVGVFKQTSVIDKLMASTKGNADKVKLNMVAEFKNMEVKAKSIDTLTGMQKHINDSVLLMSDIMNEYAKSQNKIHQTNTKTIKGLTNKIENATNFIGKLENQLNAAKETNLVDELTKVGNRKGYVQAINKARNTWLTSQHPLTLVLIDVDRFKSINDNFGHSIGDQVLKSLAQTLKKNIRSSDYIARYGGEEFVVILPETDLNKTIQIAKKIQKVVNSLKFELRKKNKTLKITCSYGISNFTDKISNTIDVFNGADEALYQAKENGRDAIVAFSDDKFTSIDK</sequence>
<dbReference type="CDD" id="cd01949">
    <property type="entry name" value="GGDEF"/>
    <property type="match status" value="1"/>
</dbReference>
<dbReference type="SUPFAM" id="SSF55073">
    <property type="entry name" value="Nucleotide cyclase"/>
    <property type="match status" value="1"/>
</dbReference>
<evidence type="ECO:0000259" key="5">
    <source>
        <dbReference type="PROSITE" id="PS50887"/>
    </source>
</evidence>
<evidence type="ECO:0000256" key="1">
    <source>
        <dbReference type="ARBA" id="ARBA00001946"/>
    </source>
</evidence>
<dbReference type="InterPro" id="IPR050469">
    <property type="entry name" value="Diguanylate_Cyclase"/>
</dbReference>
<evidence type="ECO:0000313" key="6">
    <source>
        <dbReference type="EMBL" id="OUR81123.1"/>
    </source>
</evidence>